<keyword evidence="1" id="KW-0472">Membrane</keyword>
<gene>
    <name evidence="1" type="ORF">DR999_PMT18048</name>
</gene>
<dbReference type="AlphaFoldDB" id="A0A4D9DQP4"/>
<accession>A0A4D9DQP4</accession>
<proteinExistence type="predicted"/>
<reference evidence="1 2" key="1">
    <citation type="submission" date="2019-04" db="EMBL/GenBank/DDBJ databases">
        <title>Draft genome of the big-headed turtle Platysternon megacephalum.</title>
        <authorList>
            <person name="Gong S."/>
        </authorList>
    </citation>
    <scope>NUCLEOTIDE SEQUENCE [LARGE SCALE GENOMIC DNA]</scope>
    <source>
        <strain evidence="1">DO16091913</strain>
        <tissue evidence="1">Muscle</tissue>
    </source>
</reference>
<sequence length="141" mass="15289">MRGPPLLLERANPQESALSRDFAKQHPAPLLCLPVLGSKAPGGEPGCRVRMGRCCRVDAWPGWQRWEGNGHITQRNHLEPSLGWGEAPSPKVMGAVSGAQAVMAFGTAVTRSPRLLSLVIRVTNLEPFLPQVFVLFGGCIR</sequence>
<dbReference type="Proteomes" id="UP000297703">
    <property type="component" value="Unassembled WGS sequence"/>
</dbReference>
<protein>
    <submittedName>
        <fullName evidence="1">Transmembrane and ubiquitin-like domain-containing protein 1</fullName>
    </submittedName>
</protein>
<comment type="caution">
    <text evidence="1">The sequence shown here is derived from an EMBL/GenBank/DDBJ whole genome shotgun (WGS) entry which is preliminary data.</text>
</comment>
<keyword evidence="1" id="KW-0812">Transmembrane</keyword>
<keyword evidence="2" id="KW-1185">Reference proteome</keyword>
<name>A0A4D9DQP4_9SAUR</name>
<reference evidence="1 2" key="2">
    <citation type="submission" date="2019-04" db="EMBL/GenBank/DDBJ databases">
        <title>The genome sequence of big-headed turtle.</title>
        <authorList>
            <person name="Gong S."/>
        </authorList>
    </citation>
    <scope>NUCLEOTIDE SEQUENCE [LARGE SCALE GENOMIC DNA]</scope>
    <source>
        <strain evidence="1">DO16091913</strain>
        <tissue evidence="1">Muscle</tissue>
    </source>
</reference>
<evidence type="ECO:0000313" key="2">
    <source>
        <dbReference type="Proteomes" id="UP000297703"/>
    </source>
</evidence>
<organism evidence="1 2">
    <name type="scientific">Platysternon megacephalum</name>
    <name type="common">big-headed turtle</name>
    <dbReference type="NCBI Taxonomy" id="55544"/>
    <lineage>
        <taxon>Eukaryota</taxon>
        <taxon>Metazoa</taxon>
        <taxon>Chordata</taxon>
        <taxon>Craniata</taxon>
        <taxon>Vertebrata</taxon>
        <taxon>Euteleostomi</taxon>
        <taxon>Archelosauria</taxon>
        <taxon>Testudinata</taxon>
        <taxon>Testudines</taxon>
        <taxon>Cryptodira</taxon>
        <taxon>Durocryptodira</taxon>
        <taxon>Testudinoidea</taxon>
        <taxon>Platysternidae</taxon>
        <taxon>Platysternon</taxon>
    </lineage>
</organism>
<dbReference type="EMBL" id="QXTE01000300">
    <property type="protein sequence ID" value="TFJ99870.1"/>
    <property type="molecule type" value="Genomic_DNA"/>
</dbReference>
<evidence type="ECO:0000313" key="1">
    <source>
        <dbReference type="EMBL" id="TFJ99870.1"/>
    </source>
</evidence>